<evidence type="ECO:0000256" key="2">
    <source>
        <dbReference type="ARBA" id="ARBA00009082"/>
    </source>
</evidence>
<evidence type="ECO:0000256" key="1">
    <source>
        <dbReference type="ARBA" id="ARBA00004272"/>
    </source>
</evidence>
<dbReference type="Proteomes" id="UP000069940">
    <property type="component" value="Unassembled WGS sequence"/>
</dbReference>
<organism evidence="13 14">
    <name type="scientific">Aedes albopictus</name>
    <name type="common">Asian tiger mosquito</name>
    <name type="synonym">Stegomyia albopicta</name>
    <dbReference type="NCBI Taxonomy" id="7160"/>
    <lineage>
        <taxon>Eukaryota</taxon>
        <taxon>Metazoa</taxon>
        <taxon>Ecdysozoa</taxon>
        <taxon>Arthropoda</taxon>
        <taxon>Hexapoda</taxon>
        <taxon>Insecta</taxon>
        <taxon>Pterygota</taxon>
        <taxon>Neoptera</taxon>
        <taxon>Endopterygota</taxon>
        <taxon>Diptera</taxon>
        <taxon>Nematocera</taxon>
        <taxon>Culicoidea</taxon>
        <taxon>Culicidae</taxon>
        <taxon>Culicinae</taxon>
        <taxon>Aedini</taxon>
        <taxon>Aedes</taxon>
        <taxon>Stegomyia</taxon>
    </lineage>
</organism>
<comment type="similarity">
    <text evidence="2">Belongs to the TMEM231 family.</text>
</comment>
<evidence type="ECO:0000313" key="14">
    <source>
        <dbReference type="Proteomes" id="UP000069940"/>
    </source>
</evidence>
<keyword evidence="6 12" id="KW-1133">Transmembrane helix</keyword>
<keyword evidence="9" id="KW-0325">Glycoprotein</keyword>
<sequence length="374" mass="43388">MNTCITMTTPCTKHFGCFATLRFVCQKHLFQIKLQKIFQFAVIMQLFSLHRKSIYILYQNRLCSLSTLTTAFIVLLSLLLPYCVISYINPGTLWDRYRLVYEQPKVHFDYQYLFLAEMDRPGDNVNRLTTCSSYESYNMLTDDQSHQDCNAIKVMIDDSNTDGKIDKLSASVSINSPDDSVRLVFYTFYFFLKAVVESNCHFTIPTMISLSKQSPPIQSFTSGVISHFGHLRAVQSTALQCPFVLRNIKTHFNHNFHPNENFTSVEEFLPERILHRIESSNAVYYGFDPARTQWTRDGSGTVEIRVELLIGGEDVQKTALLYNASLWQKVAQFWTQYFSVLIVFLWVADKLKDLMFDGHWIRAMKVVPWKDKVL</sequence>
<evidence type="ECO:0000256" key="10">
    <source>
        <dbReference type="ARBA" id="ARBA00023273"/>
    </source>
</evidence>
<comment type="subcellular location">
    <subcellularLocation>
        <location evidence="1">Cell projection</location>
        <location evidence="1">Cilium membrane</location>
        <topology evidence="1">Multi-pass membrane protein</topology>
    </subcellularLocation>
</comment>
<evidence type="ECO:0000256" key="7">
    <source>
        <dbReference type="ARBA" id="ARBA00023069"/>
    </source>
</evidence>
<reference evidence="13" key="2">
    <citation type="submission" date="2025-05" db="UniProtKB">
        <authorList>
            <consortium name="EnsemblMetazoa"/>
        </authorList>
    </citation>
    <scope>IDENTIFICATION</scope>
    <source>
        <strain evidence="13">Foshan</strain>
    </source>
</reference>
<proteinExistence type="inferred from homology"/>
<evidence type="ECO:0000256" key="9">
    <source>
        <dbReference type="ARBA" id="ARBA00023180"/>
    </source>
</evidence>
<keyword evidence="8 12" id="KW-0472">Membrane</keyword>
<dbReference type="EnsemblMetazoa" id="AALFPA23_022439.R33319">
    <property type="protein sequence ID" value="AALFPA23_022439.P33319"/>
    <property type="gene ID" value="AALFPA23_022439"/>
</dbReference>
<keyword evidence="5 12" id="KW-0812">Transmembrane</keyword>
<evidence type="ECO:0000313" key="13">
    <source>
        <dbReference type="EnsemblMetazoa" id="AALFPA23_022439.P33319"/>
    </source>
</evidence>
<keyword evidence="7" id="KW-0969">Cilium</keyword>
<accession>A0ABM1ZX74</accession>
<dbReference type="Pfam" id="PF10149">
    <property type="entry name" value="TM231"/>
    <property type="match status" value="1"/>
</dbReference>
<name>A0ABM1ZX74_AEDAL</name>
<dbReference type="InterPro" id="IPR019306">
    <property type="entry name" value="TMEM231"/>
</dbReference>
<keyword evidence="14" id="KW-1185">Reference proteome</keyword>
<evidence type="ECO:0000256" key="11">
    <source>
        <dbReference type="ARBA" id="ARBA00024803"/>
    </source>
</evidence>
<keyword evidence="4" id="KW-1003">Cell membrane</keyword>
<feature type="transmembrane region" description="Helical" evidence="12">
    <location>
        <begin position="64"/>
        <end position="88"/>
    </location>
</feature>
<evidence type="ECO:0000256" key="12">
    <source>
        <dbReference type="SAM" id="Phobius"/>
    </source>
</evidence>
<dbReference type="PANTHER" id="PTHR14605">
    <property type="entry name" value="CHST5 PROTEIN"/>
    <property type="match status" value="1"/>
</dbReference>
<protein>
    <recommendedName>
        <fullName evidence="3">Transmembrane protein 231</fullName>
    </recommendedName>
</protein>
<evidence type="ECO:0000256" key="3">
    <source>
        <dbReference type="ARBA" id="ARBA00015087"/>
    </source>
</evidence>
<reference evidence="14" key="1">
    <citation type="journal article" date="2015" name="Proc. Natl. Acad. Sci. U.S.A.">
        <title>Genome sequence of the Asian Tiger mosquito, Aedes albopictus, reveals insights into its biology, genetics, and evolution.</title>
        <authorList>
            <person name="Chen X.G."/>
            <person name="Jiang X."/>
            <person name="Gu J."/>
            <person name="Xu M."/>
            <person name="Wu Y."/>
            <person name="Deng Y."/>
            <person name="Zhang C."/>
            <person name="Bonizzoni M."/>
            <person name="Dermauw W."/>
            <person name="Vontas J."/>
            <person name="Armbruster P."/>
            <person name="Huang X."/>
            <person name="Yang Y."/>
            <person name="Zhang H."/>
            <person name="He W."/>
            <person name="Peng H."/>
            <person name="Liu Y."/>
            <person name="Wu K."/>
            <person name="Chen J."/>
            <person name="Lirakis M."/>
            <person name="Topalis P."/>
            <person name="Van Leeuwen T."/>
            <person name="Hall A.B."/>
            <person name="Jiang X."/>
            <person name="Thorpe C."/>
            <person name="Mueller R.L."/>
            <person name="Sun C."/>
            <person name="Waterhouse R.M."/>
            <person name="Yan G."/>
            <person name="Tu Z.J."/>
            <person name="Fang X."/>
            <person name="James A.A."/>
        </authorList>
    </citation>
    <scope>NUCLEOTIDE SEQUENCE [LARGE SCALE GENOMIC DNA]</scope>
    <source>
        <strain evidence="14">Foshan</strain>
    </source>
</reference>
<evidence type="ECO:0000256" key="8">
    <source>
        <dbReference type="ARBA" id="ARBA00023136"/>
    </source>
</evidence>
<dbReference type="GeneID" id="109417635"/>
<evidence type="ECO:0000256" key="6">
    <source>
        <dbReference type="ARBA" id="ARBA00022989"/>
    </source>
</evidence>
<dbReference type="RefSeq" id="XP_029709389.2">
    <property type="nucleotide sequence ID" value="XM_029853529.2"/>
</dbReference>
<dbReference type="PANTHER" id="PTHR14605:SF1">
    <property type="entry name" value="TRANSMEMBRANE PROTEIN 231"/>
    <property type="match status" value="1"/>
</dbReference>
<evidence type="ECO:0000256" key="5">
    <source>
        <dbReference type="ARBA" id="ARBA00022692"/>
    </source>
</evidence>
<comment type="function">
    <text evidence="11">Transmembrane component of the tectonic-like complex, a complex localized at the transition zone of primary cilia and acting as a barrier that prevents diffusion of transmembrane proteins between the cilia and plasma membranes. Required for ciliogenesis and sonic hedgehog/SHH signaling.</text>
</comment>
<evidence type="ECO:0000256" key="4">
    <source>
        <dbReference type="ARBA" id="ARBA00022475"/>
    </source>
</evidence>
<keyword evidence="10" id="KW-0966">Cell projection</keyword>